<dbReference type="SMART" id="SM00884">
    <property type="entry name" value="Cullin_Nedd8"/>
    <property type="match status" value="1"/>
</dbReference>
<dbReference type="Proteomes" id="UP001634007">
    <property type="component" value="Unassembled WGS sequence"/>
</dbReference>
<evidence type="ECO:0000259" key="10">
    <source>
        <dbReference type="PROSITE" id="PS50069"/>
    </source>
</evidence>
<evidence type="ECO:0000313" key="12">
    <source>
        <dbReference type="Proteomes" id="UP001634007"/>
    </source>
</evidence>
<evidence type="ECO:0000256" key="4">
    <source>
        <dbReference type="ARBA" id="ARBA00022786"/>
    </source>
</evidence>
<reference evidence="11 12" key="1">
    <citation type="submission" date="2024-11" db="EMBL/GenBank/DDBJ databases">
        <title>Chromosome-level genome assembly of Eucalyptus globulus Labill. provides insights into its genome evolution.</title>
        <authorList>
            <person name="Li X."/>
        </authorList>
    </citation>
    <scope>NUCLEOTIDE SEQUENCE [LARGE SCALE GENOMIC DNA]</scope>
    <source>
        <strain evidence="11">CL2024</strain>
        <tissue evidence="11">Fresh tender leaves</tissue>
    </source>
</reference>
<accession>A0ABD3LCX4</accession>
<dbReference type="SUPFAM" id="SSF46785">
    <property type="entry name" value="Winged helix' DNA-binding domain"/>
    <property type="match status" value="1"/>
</dbReference>
<dbReference type="Gene3D" id="3.30.230.130">
    <property type="entry name" value="Cullin, Chain C, Domain 2"/>
    <property type="match status" value="1"/>
</dbReference>
<evidence type="ECO:0000256" key="1">
    <source>
        <dbReference type="ARBA" id="ARBA00004906"/>
    </source>
</evidence>
<organism evidence="11 12">
    <name type="scientific">Eucalyptus globulus</name>
    <name type="common">Tasmanian blue gum</name>
    <dbReference type="NCBI Taxonomy" id="34317"/>
    <lineage>
        <taxon>Eukaryota</taxon>
        <taxon>Viridiplantae</taxon>
        <taxon>Streptophyta</taxon>
        <taxon>Embryophyta</taxon>
        <taxon>Tracheophyta</taxon>
        <taxon>Spermatophyta</taxon>
        <taxon>Magnoliopsida</taxon>
        <taxon>eudicotyledons</taxon>
        <taxon>Gunneridae</taxon>
        <taxon>Pentapetalae</taxon>
        <taxon>rosids</taxon>
        <taxon>malvids</taxon>
        <taxon>Myrtales</taxon>
        <taxon>Myrtaceae</taxon>
        <taxon>Myrtoideae</taxon>
        <taxon>Eucalypteae</taxon>
        <taxon>Eucalyptus</taxon>
    </lineage>
</organism>
<evidence type="ECO:0000256" key="3">
    <source>
        <dbReference type="ARBA" id="ARBA00022499"/>
    </source>
</evidence>
<dbReference type="InterPro" id="IPR001373">
    <property type="entry name" value="Cullin_N"/>
</dbReference>
<dbReference type="PANTHER" id="PTHR11932">
    <property type="entry name" value="CULLIN"/>
    <property type="match status" value="1"/>
</dbReference>
<dbReference type="Pfam" id="PF00888">
    <property type="entry name" value="Cullin"/>
    <property type="match status" value="1"/>
</dbReference>
<evidence type="ECO:0000256" key="8">
    <source>
        <dbReference type="RuleBase" id="RU003829"/>
    </source>
</evidence>
<comment type="caution">
    <text evidence="11">The sequence shown here is derived from an EMBL/GenBank/DDBJ whole genome shotgun (WGS) entry which is preliminary data.</text>
</comment>
<name>A0ABD3LCX4_EUCGL</name>
<dbReference type="Pfam" id="PF26557">
    <property type="entry name" value="Cullin_AB"/>
    <property type="match status" value="1"/>
</dbReference>
<gene>
    <name evidence="11" type="ORF">ACJRO7_010752</name>
</gene>
<dbReference type="InterPro" id="IPR019559">
    <property type="entry name" value="Cullin_neddylation_domain"/>
</dbReference>
<dbReference type="FunFam" id="1.20.1310.10:FF:000021">
    <property type="entry name" value="Cullin-1, putative"/>
    <property type="match status" value="1"/>
</dbReference>
<proteinExistence type="inferred from homology"/>
<feature type="domain" description="Cullin family profile" evidence="10">
    <location>
        <begin position="478"/>
        <end position="708"/>
    </location>
</feature>
<dbReference type="InterPro" id="IPR036388">
    <property type="entry name" value="WH-like_DNA-bd_sf"/>
</dbReference>
<keyword evidence="12" id="KW-1185">Reference proteome</keyword>
<protein>
    <recommendedName>
        <fullName evidence="6">Cullin-5</fullName>
    </recommendedName>
</protein>
<dbReference type="InterPro" id="IPR016158">
    <property type="entry name" value="Cullin_homology"/>
</dbReference>
<evidence type="ECO:0000313" key="11">
    <source>
        <dbReference type="EMBL" id="KAL3749675.1"/>
    </source>
</evidence>
<dbReference type="InterPro" id="IPR059120">
    <property type="entry name" value="Cullin-like_AB"/>
</dbReference>
<evidence type="ECO:0000256" key="2">
    <source>
        <dbReference type="ARBA" id="ARBA00006019"/>
    </source>
</evidence>
<dbReference type="SMART" id="SM00182">
    <property type="entry name" value="CULLIN"/>
    <property type="match status" value="1"/>
</dbReference>
<evidence type="ECO:0000256" key="5">
    <source>
        <dbReference type="ARBA" id="ARBA00022843"/>
    </source>
</evidence>
<dbReference type="Gene3D" id="1.20.1310.10">
    <property type="entry name" value="Cullin Repeats"/>
    <property type="match status" value="4"/>
</dbReference>
<dbReference type="InterPro" id="IPR045093">
    <property type="entry name" value="Cullin"/>
</dbReference>
<keyword evidence="5" id="KW-0832">Ubl conjugation</keyword>
<evidence type="ECO:0000256" key="7">
    <source>
        <dbReference type="PROSITE-ProRule" id="PRU00330"/>
    </source>
</evidence>
<evidence type="ECO:0000256" key="6">
    <source>
        <dbReference type="ARBA" id="ARBA00040451"/>
    </source>
</evidence>
<comment type="similarity">
    <text evidence="2 7 8">Belongs to the cullin family.</text>
</comment>
<dbReference type="SUPFAM" id="SSF75632">
    <property type="entry name" value="Cullin homology domain"/>
    <property type="match status" value="1"/>
</dbReference>
<dbReference type="FunFam" id="1.10.10.10:FF:000503">
    <property type="entry name" value="Cullin-1"/>
    <property type="match status" value="1"/>
</dbReference>
<dbReference type="EMBL" id="JBJKBG010000002">
    <property type="protein sequence ID" value="KAL3749675.1"/>
    <property type="molecule type" value="Genomic_DNA"/>
</dbReference>
<feature type="region of interest" description="Disordered" evidence="9">
    <location>
        <begin position="36"/>
        <end position="70"/>
    </location>
</feature>
<dbReference type="FunFam" id="1.20.1310.10:FF:000014">
    <property type="entry name" value="Cullin 5"/>
    <property type="match status" value="1"/>
</dbReference>
<dbReference type="InterPro" id="IPR036317">
    <property type="entry name" value="Cullin_homology_sf"/>
</dbReference>
<dbReference type="InterPro" id="IPR016159">
    <property type="entry name" value="Cullin_repeat-like_dom_sf"/>
</dbReference>
<dbReference type="SUPFAM" id="SSF74788">
    <property type="entry name" value="Cullin repeat-like"/>
    <property type="match status" value="1"/>
</dbReference>
<dbReference type="Gene3D" id="1.10.10.10">
    <property type="entry name" value="Winged helix-like DNA-binding domain superfamily/Winged helix DNA-binding domain"/>
    <property type="match status" value="1"/>
</dbReference>
<dbReference type="InterPro" id="IPR036390">
    <property type="entry name" value="WH_DNA-bd_sf"/>
</dbReference>
<dbReference type="AlphaFoldDB" id="A0ABD3LCX4"/>
<dbReference type="Pfam" id="PF10557">
    <property type="entry name" value="Cullin_Nedd8"/>
    <property type="match status" value="1"/>
</dbReference>
<dbReference type="PROSITE" id="PS50069">
    <property type="entry name" value="CULLIN_2"/>
    <property type="match status" value="1"/>
</dbReference>
<keyword evidence="4" id="KW-0833">Ubl conjugation pathway</keyword>
<comment type="pathway">
    <text evidence="1">Protein modification; protein ubiquitination.</text>
</comment>
<evidence type="ECO:0000256" key="9">
    <source>
        <dbReference type="SAM" id="MobiDB-lite"/>
    </source>
</evidence>
<keyword evidence="3" id="KW-1017">Isopeptide bond</keyword>
<sequence length="833" mass="96471">MPKGTTSFVSLHCLAEARTEEALAVRFVAGISSGRGKLLRPEPTSKSRHPTRGAPLSPRAADQAERFPHSSSGKCVCVGRGGGVIPAAMNTPPLDLDVGWGHVEQGLVKLKNIIEGRDDTPMSADDFMMTYASVYNMCTQKPPHDYSQQLYNRYEQEIIKYLLQTVLPSLRCKHNEFLLKEFVQRWENHKVMVRWLARVFHYLDRYFISRRSLPSLRDIGISCFRSKVFQIIKLEIRDAVIALINQDRDGNQVDKSLLKNVLDVYIECGIEEIQSDFYEKNFEVYLLEETRIYYSRKASSWIGQDYSHVEDICHSYWSKVEECLKKEKEIISQVLLSRSERKLMEIVHHELFTVYSKQLLEMELSYSLALVKDNKMEDLTRMYRNHKICQFLEPVANMFKEHVIAEGTALVSQGEDAASNKASDEISARQQVLVVQIIELHHKYLAYVTDCFSNHFLFHKALNESFRTFFNWGPSGLSSGEMLAIYCDNILKAGGNGKLTDEAVEKALGKVVQLVAYVGDRDLFAEFYRRKLFRRLLVDQSVDEDHEKWILTKFKQQYGRYFTSKMETMVKDLELTKDIKTEFEQYLSSDKIANPGVDLTVRVLTSGFWPSTKTTDLNLPSEMVKSMEAFTDFFQRRRKNQKLTWIYSLGNCTLNGNFDPKPIELIVSTYQAAILLLFNGSDRFGYEDIKAQSNMAENDVMRVLHSLSCAKYKILNKYPSTKTILATDEFEFNAMFTDRMRRIKISLPPAEDRRKTIEDVDRDRRFAIDASIVRIMKMRKVLSHQQLVAECIEQLSRLFKPEVRAIKKQIEGLIFREYLERDKDNPILMRYLA</sequence>